<dbReference type="Gene3D" id="3.90.226.10">
    <property type="entry name" value="2-enoyl-CoA Hydratase, Chain A, domain 1"/>
    <property type="match status" value="1"/>
</dbReference>
<dbReference type="GO" id="GO:0008236">
    <property type="term" value="F:serine-type peptidase activity"/>
    <property type="evidence" value="ECO:0007669"/>
    <property type="project" value="InterPro"/>
</dbReference>
<proteinExistence type="predicted"/>
<accession>A0A1H6AFX2</accession>
<protein>
    <submittedName>
        <fullName evidence="2">N-terminal domain of Peptidase_S41</fullName>
    </submittedName>
</protein>
<dbReference type="InterPro" id="IPR005151">
    <property type="entry name" value="Tail-specific_protease"/>
</dbReference>
<sequence length="367" mass="42046">MGKLNQITKSSVIFHFNKIKIKNVKNLFLFFLYFMSTFSFGQSLDTIQQNRANLLTEIGEKIKDNYIFADIALKTDSLLNLEIKTANFKNLTNEEFAKKITTYLRTVTKDKHFFVKYFSDNQTKPNIVNEKEQQKSDNFSNSLENFGFENIKRLDGNIGYINFKGFAEPKASETALASAMNFIANTNSSIIDLRENRGGDGGMLLQFCSYFFNNKIKLYDAYYRNKGKNIENWTRNKVKGTKYLNKQVYILTSKNTFSAAEGLSYFLQSYGIAKVIGEQTGGAANPVDHFIIDNKYLLLVPNGKITAMLTKNNWEQIGVIPNEIVKKESALTKAHIIALNELLKIRNKTELSETEIRELIHKLEKEL</sequence>
<organism evidence="2 3">
    <name type="scientific">Flavobacterium urumqiense</name>
    <dbReference type="NCBI Taxonomy" id="935224"/>
    <lineage>
        <taxon>Bacteria</taxon>
        <taxon>Pseudomonadati</taxon>
        <taxon>Bacteroidota</taxon>
        <taxon>Flavobacteriia</taxon>
        <taxon>Flavobacteriales</taxon>
        <taxon>Flavobacteriaceae</taxon>
        <taxon>Flavobacterium</taxon>
    </lineage>
</organism>
<dbReference type="PANTHER" id="PTHR11261:SF3">
    <property type="entry name" value="RETINOL-BINDING PROTEIN 3"/>
    <property type="match status" value="1"/>
</dbReference>
<dbReference type="Gene3D" id="3.30.750.44">
    <property type="match status" value="1"/>
</dbReference>
<dbReference type="Proteomes" id="UP000236737">
    <property type="component" value="Unassembled WGS sequence"/>
</dbReference>
<dbReference type="Pfam" id="PF03572">
    <property type="entry name" value="Peptidase_S41"/>
    <property type="match status" value="1"/>
</dbReference>
<dbReference type="EMBL" id="FNVP01000015">
    <property type="protein sequence ID" value="SEG46915.1"/>
    <property type="molecule type" value="Genomic_DNA"/>
</dbReference>
<dbReference type="GO" id="GO:0006508">
    <property type="term" value="P:proteolysis"/>
    <property type="evidence" value="ECO:0007669"/>
    <property type="project" value="InterPro"/>
</dbReference>
<dbReference type="RefSeq" id="WP_104000836.1">
    <property type="nucleotide sequence ID" value="NZ_FNVP01000015.1"/>
</dbReference>
<dbReference type="AlphaFoldDB" id="A0A1H6AFX2"/>
<keyword evidence="3" id="KW-1185">Reference proteome</keyword>
<name>A0A1H6AFX2_9FLAO</name>
<dbReference type="InterPro" id="IPR029045">
    <property type="entry name" value="ClpP/crotonase-like_dom_sf"/>
</dbReference>
<dbReference type="SMART" id="SM00245">
    <property type="entry name" value="TSPc"/>
    <property type="match status" value="1"/>
</dbReference>
<dbReference type="CDD" id="cd07563">
    <property type="entry name" value="Peptidase_S41_IRBP"/>
    <property type="match status" value="1"/>
</dbReference>
<dbReference type="SUPFAM" id="SSF52096">
    <property type="entry name" value="ClpP/crotonase"/>
    <property type="match status" value="1"/>
</dbReference>
<evidence type="ECO:0000313" key="2">
    <source>
        <dbReference type="EMBL" id="SEG46915.1"/>
    </source>
</evidence>
<evidence type="ECO:0000313" key="3">
    <source>
        <dbReference type="Proteomes" id="UP000236737"/>
    </source>
</evidence>
<dbReference type="PANTHER" id="PTHR11261">
    <property type="entry name" value="INTERPHOTORECEPTOR RETINOID-BINDING PROTEIN"/>
    <property type="match status" value="1"/>
</dbReference>
<gene>
    <name evidence="2" type="ORF">SAMN04488130_11546</name>
</gene>
<feature type="domain" description="Tail specific protease" evidence="1">
    <location>
        <begin position="123"/>
        <end position="326"/>
    </location>
</feature>
<evidence type="ECO:0000259" key="1">
    <source>
        <dbReference type="SMART" id="SM00245"/>
    </source>
</evidence>
<dbReference type="Pfam" id="PF11918">
    <property type="entry name" value="Peptidase_S41_N"/>
    <property type="match status" value="1"/>
</dbReference>
<reference evidence="3" key="1">
    <citation type="submission" date="2016-10" db="EMBL/GenBank/DDBJ databases">
        <authorList>
            <person name="Varghese N."/>
            <person name="Submissions S."/>
        </authorList>
    </citation>
    <scope>NUCLEOTIDE SEQUENCE [LARGE SCALE GENOMIC DNA]</scope>
    <source>
        <strain evidence="3">CGMCC 1.9230</strain>
    </source>
</reference>